<keyword evidence="8" id="KW-0506">mRNA capping</keyword>
<proteinExistence type="inferred from homology"/>
<keyword evidence="5 8" id="KW-0378">Hydrolase</keyword>
<dbReference type="GO" id="GO:0004651">
    <property type="term" value="F:polynucleotide 5'-phosphatase activity"/>
    <property type="evidence" value="ECO:0007669"/>
    <property type="project" value="UniProtKB-UniRule"/>
</dbReference>
<feature type="compositionally biased region" description="Basic and acidic residues" evidence="9">
    <location>
        <begin position="74"/>
        <end position="85"/>
    </location>
</feature>
<feature type="compositionally biased region" description="Pro residues" evidence="9">
    <location>
        <begin position="115"/>
        <end position="128"/>
    </location>
</feature>
<dbReference type="Pfam" id="PF02940">
    <property type="entry name" value="mRNA_triPase"/>
    <property type="match status" value="1"/>
</dbReference>
<dbReference type="Proteomes" id="UP000193240">
    <property type="component" value="Unassembled WGS sequence"/>
</dbReference>
<comment type="function">
    <text evidence="8">First step of mRNA capping. Converts the 5'-triphosphate end of a nascent mRNA chain into a diphosphate end.</text>
</comment>
<dbReference type="InterPro" id="IPR037009">
    <property type="entry name" value="mRNA_triPase_Cet1_sf"/>
</dbReference>
<feature type="domain" description="mRNA triphosphatase Cet1-like" evidence="10">
    <location>
        <begin position="152"/>
        <end position="398"/>
    </location>
</feature>
<dbReference type="EC" id="3.6.1.74" evidence="8"/>
<name>A0A1Y2LKK7_EPING</name>
<comment type="similarity">
    <text evidence="3 8">Belongs to the fungal TPase family.</text>
</comment>
<evidence type="ECO:0000259" key="10">
    <source>
        <dbReference type="Pfam" id="PF02940"/>
    </source>
</evidence>
<evidence type="ECO:0000256" key="6">
    <source>
        <dbReference type="ARBA" id="ARBA00023242"/>
    </source>
</evidence>
<accession>A0A1Y2LKK7</accession>
<dbReference type="Gene3D" id="3.20.100.10">
    <property type="entry name" value="mRNA triphosphatase Cet1-like"/>
    <property type="match status" value="1"/>
</dbReference>
<dbReference type="InterPro" id="IPR040343">
    <property type="entry name" value="Cet1/Ctl1"/>
</dbReference>
<dbReference type="PANTHER" id="PTHR28118">
    <property type="entry name" value="POLYNUCLEOTIDE 5'-TRIPHOSPHATASE-RELATED"/>
    <property type="match status" value="1"/>
</dbReference>
<evidence type="ECO:0000256" key="7">
    <source>
        <dbReference type="ARBA" id="ARBA00047740"/>
    </source>
</evidence>
<sequence>MDRNTLPPPTMDLSAIVNQDEGLVLPRRSSSNAHAISQPSPVSSSSKMPTPTPTPRATPLKRKRHDPKPIWAYREGEQLPEELQRLQEQQRQQARPPPPPVQPQPPAQHQAPAQRPMPPRTAPAPAPAAAPNGIHELAGYERPVSDDPHVYDDVTRKVCDFIWATAVNNEVVRAAIAESPLTQLEVEARWGQIIDKHRGAMGERMRGFHDTECVIRKTDTLDVKFESTMNMEQHKRMNMYLNRQVQASVPAPGNKRPEVKYKHTREVDQFYELVQVGFSQLPATVQKLIHHSGRKERVRVSRDAKTGAVLRKMVKLRIANLEISSPQTEWDYRIGVNLEVHYPGDPEELPPAVEDGKASRDMQRMKDRMSYSWLGAYQIDLTQVMQGPSKNHELELELDGGVLLSEADKVRVKGGNCFEALINGLLNNLRVLSREITQPPVQV</sequence>
<evidence type="ECO:0000256" key="5">
    <source>
        <dbReference type="ARBA" id="ARBA00022801"/>
    </source>
</evidence>
<dbReference type="InterPro" id="IPR033469">
    <property type="entry name" value="CYTH-like_dom_sf"/>
</dbReference>
<evidence type="ECO:0000313" key="12">
    <source>
        <dbReference type="Proteomes" id="UP000193240"/>
    </source>
</evidence>
<protein>
    <recommendedName>
        <fullName evidence="8">mRNA-capping enzyme subunit beta</fullName>
        <ecNumber evidence="8">3.6.1.74</ecNumber>
    </recommendedName>
    <alternativeName>
        <fullName evidence="8">mRNA 5'-phosphatase</fullName>
    </alternativeName>
    <alternativeName>
        <fullName evidence="8">mRNA 5'-triphosphate monophosphatase</fullName>
    </alternativeName>
</protein>
<dbReference type="GO" id="GO:0006370">
    <property type="term" value="P:7-methylguanosine mRNA capping"/>
    <property type="evidence" value="ECO:0007669"/>
    <property type="project" value="UniProtKB-UniRule"/>
</dbReference>
<feature type="compositionally biased region" description="Low complexity" evidence="9">
    <location>
        <begin position="37"/>
        <end position="49"/>
    </location>
</feature>
<comment type="catalytic activity">
    <reaction evidence="7">
        <text>a 5'-end triphospho-ribonucleoside in mRNA + H2O = a 5'-end diphospho-ribonucleoside in mRNA + phosphate + H(+)</text>
        <dbReference type="Rhea" id="RHEA:67004"/>
        <dbReference type="Rhea" id="RHEA-COMP:17164"/>
        <dbReference type="Rhea" id="RHEA-COMP:17165"/>
        <dbReference type="ChEBI" id="CHEBI:15377"/>
        <dbReference type="ChEBI" id="CHEBI:15378"/>
        <dbReference type="ChEBI" id="CHEBI:43474"/>
        <dbReference type="ChEBI" id="CHEBI:167616"/>
        <dbReference type="ChEBI" id="CHEBI:167618"/>
        <dbReference type="EC" id="3.6.1.74"/>
    </reaction>
    <physiologicalReaction direction="left-to-right" evidence="7">
        <dbReference type="Rhea" id="RHEA:67005"/>
    </physiologicalReaction>
</comment>
<gene>
    <name evidence="11" type="ORF">B5807_10826</name>
</gene>
<dbReference type="PANTHER" id="PTHR28118:SF1">
    <property type="entry name" value="POLYNUCLEOTIDE 5'-TRIPHOSPHATASE CTL1-RELATED"/>
    <property type="match status" value="1"/>
</dbReference>
<reference evidence="11 12" key="1">
    <citation type="journal article" date="2017" name="Genome Announc.">
        <title>Genome sequence of the saprophytic ascomycete Epicoccum nigrum ICMP 19927 strain isolated from New Zealand.</title>
        <authorList>
            <person name="Fokin M."/>
            <person name="Fleetwood D."/>
            <person name="Weir B.S."/>
            <person name="Villas-Boas S.G."/>
        </authorList>
    </citation>
    <scope>NUCLEOTIDE SEQUENCE [LARGE SCALE GENOMIC DNA]</scope>
    <source>
        <strain evidence="11 12">ICMP 19927</strain>
    </source>
</reference>
<dbReference type="AlphaFoldDB" id="A0A1Y2LKK7"/>
<dbReference type="GO" id="GO:0140818">
    <property type="term" value="F:mRNA 5'-triphosphate monophosphatase activity"/>
    <property type="evidence" value="ECO:0007669"/>
    <property type="project" value="UniProtKB-EC"/>
</dbReference>
<dbReference type="GO" id="GO:0031533">
    <property type="term" value="C:mRNA capping enzyme complex"/>
    <property type="evidence" value="ECO:0007669"/>
    <property type="project" value="UniProtKB-UniRule"/>
</dbReference>
<dbReference type="OMA" id="ECKNEAR"/>
<evidence type="ECO:0000256" key="9">
    <source>
        <dbReference type="SAM" id="MobiDB-lite"/>
    </source>
</evidence>
<evidence type="ECO:0000256" key="3">
    <source>
        <dbReference type="ARBA" id="ARBA00006345"/>
    </source>
</evidence>
<keyword evidence="12" id="KW-1185">Reference proteome</keyword>
<evidence type="ECO:0000256" key="2">
    <source>
        <dbReference type="ARBA" id="ARBA00004123"/>
    </source>
</evidence>
<dbReference type="InterPro" id="IPR004206">
    <property type="entry name" value="mRNA_triPase_Cet1"/>
</dbReference>
<dbReference type="EMBL" id="KZ107857">
    <property type="protein sequence ID" value="OSS44524.1"/>
    <property type="molecule type" value="Genomic_DNA"/>
</dbReference>
<evidence type="ECO:0000256" key="1">
    <source>
        <dbReference type="ARBA" id="ARBA00001946"/>
    </source>
</evidence>
<comment type="subcellular location">
    <subcellularLocation>
        <location evidence="2 8">Nucleus</location>
    </subcellularLocation>
</comment>
<evidence type="ECO:0000256" key="8">
    <source>
        <dbReference type="RuleBase" id="RU367053"/>
    </source>
</evidence>
<keyword evidence="6 8" id="KW-0539">Nucleus</keyword>
<evidence type="ECO:0000313" key="11">
    <source>
        <dbReference type="EMBL" id="OSS44524.1"/>
    </source>
</evidence>
<comment type="cofactor">
    <cofactor evidence="1 8">
        <name>Mg(2+)</name>
        <dbReference type="ChEBI" id="CHEBI:18420"/>
    </cofactor>
</comment>
<feature type="region of interest" description="Disordered" evidence="9">
    <location>
        <begin position="21"/>
        <end position="132"/>
    </location>
</feature>
<dbReference type="SUPFAM" id="SSF55154">
    <property type="entry name" value="CYTH-like phosphatases"/>
    <property type="match status" value="1"/>
</dbReference>
<dbReference type="STRING" id="105696.A0A1Y2LKK7"/>
<evidence type="ECO:0000256" key="4">
    <source>
        <dbReference type="ARBA" id="ARBA00022664"/>
    </source>
</evidence>
<keyword evidence="4 8" id="KW-0507">mRNA processing</keyword>
<feature type="compositionally biased region" description="Pro residues" evidence="9">
    <location>
        <begin position="95"/>
        <end position="106"/>
    </location>
</feature>
<dbReference type="InParanoid" id="A0A1Y2LKK7"/>
<comment type="subunit">
    <text evidence="8">Heterodimer. The mRNA-capping enzyme is composed of two separate chains alpha and beta, respectively a mRNA guanylyltransferase and an mRNA 5'-triphosphate monophosphatase.</text>
</comment>
<organism evidence="11 12">
    <name type="scientific">Epicoccum nigrum</name>
    <name type="common">Soil fungus</name>
    <name type="synonym">Epicoccum purpurascens</name>
    <dbReference type="NCBI Taxonomy" id="105696"/>
    <lineage>
        <taxon>Eukaryota</taxon>
        <taxon>Fungi</taxon>
        <taxon>Dikarya</taxon>
        <taxon>Ascomycota</taxon>
        <taxon>Pezizomycotina</taxon>
        <taxon>Dothideomycetes</taxon>
        <taxon>Pleosporomycetidae</taxon>
        <taxon>Pleosporales</taxon>
        <taxon>Pleosporineae</taxon>
        <taxon>Didymellaceae</taxon>
        <taxon>Epicoccum</taxon>
    </lineage>
</organism>
<dbReference type="CDD" id="cd07470">
    <property type="entry name" value="CYTH-like_mRNA_RTPase"/>
    <property type="match status" value="1"/>
</dbReference>